<organism evidence="2 4">
    <name type="scientific">Shewanella morhuae</name>
    <dbReference type="NCBI Taxonomy" id="365591"/>
    <lineage>
        <taxon>Bacteria</taxon>
        <taxon>Pseudomonadati</taxon>
        <taxon>Pseudomonadota</taxon>
        <taxon>Gammaproteobacteria</taxon>
        <taxon>Alteromonadales</taxon>
        <taxon>Shewanellaceae</taxon>
        <taxon>Shewanella</taxon>
    </lineage>
</organism>
<dbReference type="PANTHER" id="PTHR36922:SF1">
    <property type="entry name" value="DUF1993 DOMAIN-CONTAINING PROTEIN"/>
    <property type="match status" value="1"/>
</dbReference>
<protein>
    <submittedName>
        <fullName evidence="1">DUF1993 domain-containing protein</fullName>
    </submittedName>
    <submittedName>
        <fullName evidence="2">Uncharacterized protein conserved in bacteria</fullName>
    </submittedName>
</protein>
<reference evidence="2 4" key="3">
    <citation type="submission" date="2018-06" db="EMBL/GenBank/DDBJ databases">
        <authorList>
            <consortium name="Pathogen Informatics"/>
            <person name="Doyle S."/>
        </authorList>
    </citation>
    <scope>NUCLEOTIDE SEQUENCE [LARGE SCALE GENOMIC DNA]</scope>
    <source>
        <strain evidence="2 4">NCTC10736</strain>
    </source>
</reference>
<dbReference type="RefSeq" id="WP_076497209.1">
    <property type="nucleotide sequence ID" value="NZ_BPFE01000002.1"/>
</dbReference>
<evidence type="ECO:0000313" key="4">
    <source>
        <dbReference type="Proteomes" id="UP000255061"/>
    </source>
</evidence>
<evidence type="ECO:0000313" key="2">
    <source>
        <dbReference type="EMBL" id="SUI85736.1"/>
    </source>
</evidence>
<reference evidence="1 3" key="2">
    <citation type="submission" date="2018-04" db="EMBL/GenBank/DDBJ databases">
        <title>Genomic sequence of a freshwater isolate of Shewanella morhuae.</title>
        <authorList>
            <person name="Castillo D.E."/>
            <person name="Gram L."/>
        </authorList>
    </citation>
    <scope>NUCLEOTIDE SEQUENCE [LARGE SCALE GENOMIC DNA]</scope>
    <source>
        <strain evidence="1 3">CW7</strain>
    </source>
</reference>
<dbReference type="OrthoDB" id="338237at2"/>
<dbReference type="AlphaFoldDB" id="A0A1N6UR34"/>
<gene>
    <name evidence="1" type="ORF">C9I43_17540</name>
    <name evidence="2" type="ORF">NCTC10736_02782</name>
</gene>
<sequence length="170" mass="19100">MLYDLTVVQFSKMLKNLSVILEKGECFANLKKVDMAVLLNSRLAPDQFNLARQVQIACDTAKIGVARLTDNLDTVPKHDDNETTLAELQERISSVLAYLATFKAEDFANSATIHVSQPRWEGKYLTGYEFAVEHAIPNIYFHITTAYAILRHNGVEVGKKDYLGAMPYKS</sequence>
<dbReference type="PANTHER" id="PTHR36922">
    <property type="entry name" value="BLL2446 PROTEIN"/>
    <property type="match status" value="1"/>
</dbReference>
<reference evidence="1 3" key="1">
    <citation type="submission" date="2018-03" db="EMBL/GenBank/DDBJ databases">
        <authorList>
            <person name="Dailey F.E."/>
        </authorList>
    </citation>
    <scope>NUCLEOTIDE SEQUENCE [LARGE SCALE GENOMIC DNA]</scope>
    <source>
        <strain evidence="1 3">CW7</strain>
    </source>
</reference>
<dbReference type="STRING" id="365591.SAMN05421840_103136"/>
<accession>A0A1N6UR34</accession>
<evidence type="ECO:0000313" key="1">
    <source>
        <dbReference type="EMBL" id="PTA48860.1"/>
    </source>
</evidence>
<dbReference type="EMBL" id="UGYV01000001">
    <property type="protein sequence ID" value="SUI85736.1"/>
    <property type="molecule type" value="Genomic_DNA"/>
</dbReference>
<proteinExistence type="predicted"/>
<name>A0A1N6UR34_9GAMM</name>
<dbReference type="Gene3D" id="1.20.120.450">
    <property type="entry name" value="dinb family like domain"/>
    <property type="match status" value="1"/>
</dbReference>
<keyword evidence="3" id="KW-1185">Reference proteome</keyword>
<dbReference type="InterPro" id="IPR034660">
    <property type="entry name" value="DinB/YfiT-like"/>
</dbReference>
<dbReference type="Proteomes" id="UP000240506">
    <property type="component" value="Unassembled WGS sequence"/>
</dbReference>
<evidence type="ECO:0000313" key="3">
    <source>
        <dbReference type="Proteomes" id="UP000240506"/>
    </source>
</evidence>
<dbReference type="EMBL" id="PYSG01000003">
    <property type="protein sequence ID" value="PTA48860.1"/>
    <property type="molecule type" value="Genomic_DNA"/>
</dbReference>
<dbReference type="Proteomes" id="UP000255061">
    <property type="component" value="Unassembled WGS sequence"/>
</dbReference>
<dbReference type="SUPFAM" id="SSF109854">
    <property type="entry name" value="DinB/YfiT-like putative metalloenzymes"/>
    <property type="match status" value="1"/>
</dbReference>
<dbReference type="Pfam" id="PF09351">
    <property type="entry name" value="DUF1993"/>
    <property type="match status" value="1"/>
</dbReference>
<dbReference type="InterPro" id="IPR018531">
    <property type="entry name" value="DUF1993"/>
</dbReference>
<accession>A0A380ASP6</accession>